<evidence type="ECO:0000256" key="1">
    <source>
        <dbReference type="ARBA" id="ARBA00004418"/>
    </source>
</evidence>
<evidence type="ECO:0000313" key="8">
    <source>
        <dbReference type="Proteomes" id="UP001604043"/>
    </source>
</evidence>
<dbReference type="SUPFAM" id="SSF53850">
    <property type="entry name" value="Periplasmic binding protein-like II"/>
    <property type="match status" value="1"/>
</dbReference>
<dbReference type="PANTHER" id="PTHR30024">
    <property type="entry name" value="ALIPHATIC SULFONATES-BINDING PROTEIN-RELATED"/>
    <property type="match status" value="1"/>
</dbReference>
<protein>
    <submittedName>
        <fullName evidence="7">Sulfonate ABC transporter substrate-binding protein</fullName>
    </submittedName>
</protein>
<dbReference type="RefSeq" id="WP_029555731.1">
    <property type="nucleotide sequence ID" value="NZ_JBAFUR010000012.1"/>
</dbReference>
<keyword evidence="8" id="KW-1185">Reference proteome</keyword>
<proteinExistence type="inferred from homology"/>
<comment type="similarity">
    <text evidence="2">Belongs to the bacterial solute-binding protein SsuA/TauA family.</text>
</comment>
<comment type="subcellular location">
    <subcellularLocation>
        <location evidence="1">Periplasm</location>
    </subcellularLocation>
</comment>
<feature type="signal peptide" evidence="5">
    <location>
        <begin position="1"/>
        <end position="30"/>
    </location>
</feature>
<dbReference type="InterPro" id="IPR015168">
    <property type="entry name" value="SsuA/THI5"/>
</dbReference>
<evidence type="ECO:0000256" key="2">
    <source>
        <dbReference type="ARBA" id="ARBA00010742"/>
    </source>
</evidence>
<evidence type="ECO:0000256" key="5">
    <source>
        <dbReference type="SAM" id="SignalP"/>
    </source>
</evidence>
<organism evidence="7 8">
    <name type="scientific">Xanthobacter aminoxidans</name>
    <dbReference type="NCBI Taxonomy" id="186280"/>
    <lineage>
        <taxon>Bacteria</taxon>
        <taxon>Pseudomonadati</taxon>
        <taxon>Pseudomonadota</taxon>
        <taxon>Alphaproteobacteria</taxon>
        <taxon>Hyphomicrobiales</taxon>
        <taxon>Xanthobacteraceae</taxon>
        <taxon>Xanthobacter</taxon>
    </lineage>
</organism>
<dbReference type="InterPro" id="IPR010067">
    <property type="entry name" value="ABC_SsuA_sub-bd"/>
</dbReference>
<dbReference type="Proteomes" id="UP001604043">
    <property type="component" value="Unassembled WGS sequence"/>
</dbReference>
<evidence type="ECO:0000313" key="7">
    <source>
        <dbReference type="EMBL" id="MFG1255618.1"/>
    </source>
</evidence>
<dbReference type="CDD" id="cd13557">
    <property type="entry name" value="PBP2_SsuA"/>
    <property type="match status" value="1"/>
</dbReference>
<keyword evidence="3" id="KW-0813">Transport</keyword>
<evidence type="ECO:0000259" key="6">
    <source>
        <dbReference type="SMART" id="SM00062"/>
    </source>
</evidence>
<sequence length="319" mass="33539">MSTGITRRHFAVLASGLAGALALGAAPARAQEKVVRIGYQKYGTLILLKNKGLLEPLLKPLGYSVKWAEFPAGPQLLEALNAGAVDFGNTGEAPPIFAQAAGAPLVYVGYEPAAPQGEAILVPKNSPLKTVSDLKGKTVALNKGSNVHYLLVKALEKAGVPYSDIKTAYLTPADARAAFERGSVDAWAIWDPFQAAAEKTIDARQLADGTGIVSNYQFYLSTRAFADQAPQVVDVLLKGVAEVGAWVKANPKAAAAEFSPLIGIPAPILEVALARQQYDVKPITPEVAAAQQQVADAFLALGLIPKPIRIADALRAPKS</sequence>
<dbReference type="PROSITE" id="PS51318">
    <property type="entry name" value="TAT"/>
    <property type="match status" value="1"/>
</dbReference>
<dbReference type="InterPro" id="IPR001638">
    <property type="entry name" value="Solute-binding_3/MltF_N"/>
</dbReference>
<feature type="domain" description="Solute-binding protein family 3/N-terminal" evidence="6">
    <location>
        <begin position="34"/>
        <end position="250"/>
    </location>
</feature>
<dbReference type="EMBL" id="JBAFUR010000012">
    <property type="protein sequence ID" value="MFG1255618.1"/>
    <property type="molecule type" value="Genomic_DNA"/>
</dbReference>
<evidence type="ECO:0000256" key="4">
    <source>
        <dbReference type="ARBA" id="ARBA00022729"/>
    </source>
</evidence>
<keyword evidence="4 5" id="KW-0732">Signal</keyword>
<comment type="caution">
    <text evidence="7">The sequence shown here is derived from an EMBL/GenBank/DDBJ whole genome shotgun (WGS) entry which is preliminary data.</text>
</comment>
<feature type="chain" id="PRO_5046716395" evidence="5">
    <location>
        <begin position="31"/>
        <end position="319"/>
    </location>
</feature>
<dbReference type="Pfam" id="PF09084">
    <property type="entry name" value="NMT1"/>
    <property type="match status" value="1"/>
</dbReference>
<dbReference type="NCBIfam" id="TIGR01728">
    <property type="entry name" value="SsuA_fam"/>
    <property type="match status" value="1"/>
</dbReference>
<dbReference type="PANTHER" id="PTHR30024:SF42">
    <property type="entry name" value="ALIPHATIC SULFONATES-BINDING PROTEIN-RELATED"/>
    <property type="match status" value="1"/>
</dbReference>
<evidence type="ECO:0000256" key="3">
    <source>
        <dbReference type="ARBA" id="ARBA00022448"/>
    </source>
</evidence>
<name>A0ABW6ZP27_9HYPH</name>
<gene>
    <name evidence="7" type="ORF">V5F30_25625</name>
</gene>
<dbReference type="InterPro" id="IPR006311">
    <property type="entry name" value="TAT_signal"/>
</dbReference>
<accession>A0ABW6ZP27</accession>
<reference evidence="7 8" key="1">
    <citation type="submission" date="2024-02" db="EMBL/GenBank/DDBJ databases">
        <title>Expansion and revision of Xanthobacter and proposal of Roseixanthobacter gen. nov.</title>
        <authorList>
            <person name="Soltysiak M.P.M."/>
            <person name="Jalihal A."/>
            <person name="Ory A."/>
            <person name="Chrisophersen C."/>
            <person name="Lee A.D."/>
            <person name="Boulton J."/>
            <person name="Springer M."/>
        </authorList>
    </citation>
    <scope>NUCLEOTIDE SEQUENCE [LARGE SCALE GENOMIC DNA]</scope>
    <source>
        <strain evidence="7 8">CB5</strain>
    </source>
</reference>
<dbReference type="SMART" id="SM00062">
    <property type="entry name" value="PBPb"/>
    <property type="match status" value="1"/>
</dbReference>
<dbReference type="Gene3D" id="3.40.190.10">
    <property type="entry name" value="Periplasmic binding protein-like II"/>
    <property type="match status" value="2"/>
</dbReference>